<protein>
    <submittedName>
        <fullName evidence="4">N-acetylmuramoyl-L-alanine amidase</fullName>
    </submittedName>
</protein>
<evidence type="ECO:0000256" key="1">
    <source>
        <dbReference type="ARBA" id="ARBA00007553"/>
    </source>
</evidence>
<dbReference type="GO" id="GO:0008270">
    <property type="term" value="F:zinc ion binding"/>
    <property type="evidence" value="ECO:0007669"/>
    <property type="project" value="InterPro"/>
</dbReference>
<sequence>MQSGPRRRFRLRYLLLLAVAAGAFVFLGRHAWREWRWRYIVIHHTASDAGNLEYYRRLHKEERGWPDIAYHFVVNNGASNTVPGQIEESNLWKERSRGYSTRNTYVNTVGIAVVMVGNLERHAPTTLQYQSLVSLLVTLAREYDIPPERIIGHRELQQTKCPGQHLDMAKLREDVARELSR</sequence>
<dbReference type="SMART" id="SM00701">
    <property type="entry name" value="PGRP"/>
    <property type="match status" value="1"/>
</dbReference>
<dbReference type="GO" id="GO:0008745">
    <property type="term" value="F:N-acetylmuramoyl-L-alanine amidase activity"/>
    <property type="evidence" value="ECO:0007669"/>
    <property type="project" value="InterPro"/>
</dbReference>
<evidence type="ECO:0000313" key="4">
    <source>
        <dbReference type="EMBL" id="KAB2929552.1"/>
    </source>
</evidence>
<gene>
    <name evidence="4" type="ORF">F9K24_19360</name>
</gene>
<dbReference type="Proteomes" id="UP000460298">
    <property type="component" value="Unassembled WGS sequence"/>
</dbReference>
<dbReference type="CDD" id="cd06583">
    <property type="entry name" value="PGRP"/>
    <property type="match status" value="1"/>
</dbReference>
<organism evidence="4 5">
    <name type="scientific">Leptonema illini</name>
    <dbReference type="NCBI Taxonomy" id="183"/>
    <lineage>
        <taxon>Bacteria</taxon>
        <taxon>Pseudomonadati</taxon>
        <taxon>Spirochaetota</taxon>
        <taxon>Spirochaetia</taxon>
        <taxon>Leptospirales</taxon>
        <taxon>Leptospiraceae</taxon>
        <taxon>Leptonema</taxon>
    </lineage>
</organism>
<feature type="domain" description="Peptidoglycan recognition protein family" evidence="3">
    <location>
        <begin position="24"/>
        <end position="157"/>
    </location>
</feature>
<dbReference type="AlphaFoldDB" id="A0A833LZL1"/>
<reference evidence="4 5" key="1">
    <citation type="submission" date="2019-10" db="EMBL/GenBank/DDBJ databases">
        <title>Extracellular Electron Transfer in a Candidatus Methanoperedens spp. Enrichment Culture.</title>
        <authorList>
            <person name="Berger S."/>
            <person name="Rangel Shaw D."/>
            <person name="Berben T."/>
            <person name="In 'T Zandt M."/>
            <person name="Frank J."/>
            <person name="Reimann J."/>
            <person name="Jetten M.S.M."/>
            <person name="Welte C.U."/>
        </authorList>
    </citation>
    <scope>NUCLEOTIDE SEQUENCE [LARGE SCALE GENOMIC DNA]</scope>
    <source>
        <strain evidence="4">SB12</strain>
    </source>
</reference>
<dbReference type="SUPFAM" id="SSF55846">
    <property type="entry name" value="N-acetylmuramoyl-L-alanine amidase-like"/>
    <property type="match status" value="1"/>
</dbReference>
<comment type="caution">
    <text evidence="4">The sequence shown here is derived from an EMBL/GenBank/DDBJ whole genome shotgun (WGS) entry which is preliminary data.</text>
</comment>
<accession>A0A833LZL1</accession>
<evidence type="ECO:0000259" key="2">
    <source>
        <dbReference type="SMART" id="SM00644"/>
    </source>
</evidence>
<dbReference type="EMBL" id="WBUI01000029">
    <property type="protein sequence ID" value="KAB2929552.1"/>
    <property type="molecule type" value="Genomic_DNA"/>
</dbReference>
<proteinExistence type="inferred from homology"/>
<evidence type="ECO:0000313" key="5">
    <source>
        <dbReference type="Proteomes" id="UP000460298"/>
    </source>
</evidence>
<evidence type="ECO:0000259" key="3">
    <source>
        <dbReference type="SMART" id="SM00701"/>
    </source>
</evidence>
<dbReference type="PANTHER" id="PTHR11022">
    <property type="entry name" value="PEPTIDOGLYCAN RECOGNITION PROTEIN"/>
    <property type="match status" value="1"/>
</dbReference>
<dbReference type="InterPro" id="IPR036505">
    <property type="entry name" value="Amidase/PGRP_sf"/>
</dbReference>
<dbReference type="InterPro" id="IPR006619">
    <property type="entry name" value="PGRP_domain_met/bac"/>
</dbReference>
<dbReference type="InterPro" id="IPR015510">
    <property type="entry name" value="PGRP"/>
</dbReference>
<dbReference type="InterPro" id="IPR002502">
    <property type="entry name" value="Amidase_domain"/>
</dbReference>
<dbReference type="Gene3D" id="3.40.80.10">
    <property type="entry name" value="Peptidoglycan recognition protein-like"/>
    <property type="match status" value="1"/>
</dbReference>
<dbReference type="SMART" id="SM00644">
    <property type="entry name" value="Ami_2"/>
    <property type="match status" value="1"/>
</dbReference>
<name>A0A833LZL1_9LEPT</name>
<dbReference type="PANTHER" id="PTHR11022:SF41">
    <property type="entry name" value="PEPTIDOGLYCAN-RECOGNITION PROTEIN LC-RELATED"/>
    <property type="match status" value="1"/>
</dbReference>
<feature type="domain" description="N-acetylmuramoyl-L-alanine amidase" evidence="2">
    <location>
        <begin position="28"/>
        <end position="163"/>
    </location>
</feature>
<dbReference type="Pfam" id="PF01510">
    <property type="entry name" value="Amidase_2"/>
    <property type="match status" value="1"/>
</dbReference>
<comment type="similarity">
    <text evidence="1">Belongs to the N-acetylmuramoyl-L-alanine amidase 2 family.</text>
</comment>
<dbReference type="GO" id="GO:0009253">
    <property type="term" value="P:peptidoglycan catabolic process"/>
    <property type="evidence" value="ECO:0007669"/>
    <property type="project" value="InterPro"/>
</dbReference>